<feature type="transmembrane region" description="Helical" evidence="10">
    <location>
        <begin position="346"/>
        <end position="364"/>
    </location>
</feature>
<dbReference type="GO" id="GO:0005524">
    <property type="term" value="F:ATP binding"/>
    <property type="evidence" value="ECO:0007669"/>
    <property type="project" value="UniProtKB-KW"/>
</dbReference>
<dbReference type="Gene3D" id="3.30.565.10">
    <property type="entry name" value="Histidine kinase-like ATPase, C-terminal domain"/>
    <property type="match status" value="1"/>
</dbReference>
<feature type="domain" description="Histidine kinase" evidence="11">
    <location>
        <begin position="433"/>
        <end position="647"/>
    </location>
</feature>
<proteinExistence type="predicted"/>
<dbReference type="GO" id="GO:0007234">
    <property type="term" value="P:osmosensory signaling via phosphorelay pathway"/>
    <property type="evidence" value="ECO:0007669"/>
    <property type="project" value="TreeGrafter"/>
</dbReference>
<keyword evidence="7" id="KW-0418">Kinase</keyword>
<dbReference type="PANTHER" id="PTHR42878">
    <property type="entry name" value="TWO-COMPONENT HISTIDINE KINASE"/>
    <property type="match status" value="1"/>
</dbReference>
<evidence type="ECO:0000256" key="1">
    <source>
        <dbReference type="ARBA" id="ARBA00000085"/>
    </source>
</evidence>
<dbReference type="InterPro" id="IPR004358">
    <property type="entry name" value="Sig_transdc_His_kin-like_C"/>
</dbReference>
<dbReference type="EMBL" id="SMAJ01000022">
    <property type="protein sequence ID" value="TCT01742.1"/>
    <property type="molecule type" value="Genomic_DNA"/>
</dbReference>
<keyword evidence="10" id="KW-0472">Membrane</keyword>
<accession>A0A4R3LN37</accession>
<evidence type="ECO:0000256" key="6">
    <source>
        <dbReference type="ARBA" id="ARBA00022741"/>
    </source>
</evidence>
<dbReference type="GO" id="GO:0000155">
    <property type="term" value="F:phosphorelay sensor kinase activity"/>
    <property type="evidence" value="ECO:0007669"/>
    <property type="project" value="InterPro"/>
</dbReference>
<dbReference type="InterPro" id="IPR050351">
    <property type="entry name" value="BphY/WalK/GraS-like"/>
</dbReference>
<dbReference type="PANTHER" id="PTHR42878:SF7">
    <property type="entry name" value="SENSOR HISTIDINE KINASE GLRK"/>
    <property type="match status" value="1"/>
</dbReference>
<evidence type="ECO:0000256" key="8">
    <source>
        <dbReference type="ARBA" id="ARBA00022840"/>
    </source>
</evidence>
<dbReference type="PRINTS" id="PR00344">
    <property type="entry name" value="BCTRLSENSOR"/>
</dbReference>
<dbReference type="CDD" id="cd00082">
    <property type="entry name" value="HisKA"/>
    <property type="match status" value="1"/>
</dbReference>
<dbReference type="InterPro" id="IPR005467">
    <property type="entry name" value="His_kinase_dom"/>
</dbReference>
<evidence type="ECO:0000313" key="13">
    <source>
        <dbReference type="Proteomes" id="UP000295525"/>
    </source>
</evidence>
<sequence length="648" mass="71207">MARHADFWWHLEQRIRVEWWAVVASLALFTLLISYFSTGLGLIRLDQTFYDATLATSTTRAASPDIAIIAIDDSSLEALGHWPWRRTVHARLLDRLHEAKAIGLDIVFGDADRVFPNDDAQLAQALSRQGRVVLPLVLGAGTGQRPLAPLAEAANRLGYINADLDSDGTVRSVTLQRAPASGAQAQHFVVSMLEAAAADTALARLKTRPLATPLLIPYAGPPGHFTMYPYWAVLDGRVPAARFKDKYVLIGAWGTGLGDKFSTPAARMGNAMSGVEVLANELQSALENQWISTPGRWQTALLACLPVLLACMALRRLSPRRSFLIIAAVLLLIFVASWLLMRYAQIWMPVTASLIGVALAYPVWSWRSQEAALQHIDHELRKLNSERGAIDLALVPGERTRADGSLSARITQLHGAIAQLRHAQSKREATLRFLSHDMRSPQNSILALTQMQSHPGHALPQPELLDRVNTHARKTLGLVDGFVQLARAEAIEITRQPLDLVDLVTQACDEFWALGQQHHMAILFTDHPEAAWVNGESTLLARAVCNLLDNAIKYSPDHTEISCHVYRRDQAWAILILDQGRGISLQQQTGLFEPFTRLNEDAPHNPSGAGLGLALVKTVVVRHGGSISVRSNEPRGTAFEICLPAVEM</sequence>
<keyword evidence="6" id="KW-0547">Nucleotide-binding</keyword>
<keyword evidence="4" id="KW-0597">Phosphoprotein</keyword>
<evidence type="ECO:0000256" key="5">
    <source>
        <dbReference type="ARBA" id="ARBA00022679"/>
    </source>
</evidence>
<keyword evidence="10" id="KW-1133">Transmembrane helix</keyword>
<gene>
    <name evidence="12" type="ORF">EDC26_1221</name>
</gene>
<keyword evidence="10" id="KW-0812">Transmembrane</keyword>
<dbReference type="InterPro" id="IPR003661">
    <property type="entry name" value="HisK_dim/P_dom"/>
</dbReference>
<dbReference type="InterPro" id="IPR003594">
    <property type="entry name" value="HATPase_dom"/>
</dbReference>
<dbReference type="AlphaFoldDB" id="A0A4R3LN37"/>
<dbReference type="GO" id="GO:0005886">
    <property type="term" value="C:plasma membrane"/>
    <property type="evidence" value="ECO:0007669"/>
    <property type="project" value="UniProtKB-SubCell"/>
</dbReference>
<name>A0A4R3LN37_9BURK</name>
<keyword evidence="5" id="KW-0808">Transferase</keyword>
<organism evidence="12 13">
    <name type="scientific">Paralcaligenes ureilyticus</name>
    <dbReference type="NCBI Taxonomy" id="627131"/>
    <lineage>
        <taxon>Bacteria</taxon>
        <taxon>Pseudomonadati</taxon>
        <taxon>Pseudomonadota</taxon>
        <taxon>Betaproteobacteria</taxon>
        <taxon>Burkholderiales</taxon>
        <taxon>Alcaligenaceae</taxon>
        <taxon>Paralcaligenes</taxon>
    </lineage>
</organism>
<dbReference type="InterPro" id="IPR036097">
    <property type="entry name" value="HisK_dim/P_sf"/>
</dbReference>
<dbReference type="FunFam" id="3.30.565.10:FF:000006">
    <property type="entry name" value="Sensor histidine kinase WalK"/>
    <property type="match status" value="1"/>
</dbReference>
<evidence type="ECO:0000256" key="9">
    <source>
        <dbReference type="ARBA" id="ARBA00023012"/>
    </source>
</evidence>
<evidence type="ECO:0000256" key="2">
    <source>
        <dbReference type="ARBA" id="ARBA00004429"/>
    </source>
</evidence>
<comment type="subcellular location">
    <subcellularLocation>
        <location evidence="2">Cell inner membrane</location>
        <topology evidence="2">Multi-pass membrane protein</topology>
    </subcellularLocation>
</comment>
<evidence type="ECO:0000256" key="7">
    <source>
        <dbReference type="ARBA" id="ARBA00022777"/>
    </source>
</evidence>
<evidence type="ECO:0000256" key="4">
    <source>
        <dbReference type="ARBA" id="ARBA00022553"/>
    </source>
</evidence>
<protein>
    <recommendedName>
        <fullName evidence="3">histidine kinase</fullName>
        <ecNumber evidence="3">2.7.13.3</ecNumber>
    </recommendedName>
</protein>
<evidence type="ECO:0000256" key="10">
    <source>
        <dbReference type="SAM" id="Phobius"/>
    </source>
</evidence>
<dbReference type="GO" id="GO:0030295">
    <property type="term" value="F:protein kinase activator activity"/>
    <property type="evidence" value="ECO:0007669"/>
    <property type="project" value="TreeGrafter"/>
</dbReference>
<dbReference type="Proteomes" id="UP000295525">
    <property type="component" value="Unassembled WGS sequence"/>
</dbReference>
<dbReference type="Gene3D" id="1.10.287.130">
    <property type="match status" value="1"/>
</dbReference>
<dbReference type="CDD" id="cd00075">
    <property type="entry name" value="HATPase"/>
    <property type="match status" value="1"/>
</dbReference>
<feature type="transmembrane region" description="Helical" evidence="10">
    <location>
        <begin position="20"/>
        <end position="43"/>
    </location>
</feature>
<dbReference type="OrthoDB" id="9806704at2"/>
<dbReference type="SMART" id="SM01080">
    <property type="entry name" value="CHASE2"/>
    <property type="match status" value="1"/>
</dbReference>
<evidence type="ECO:0000313" key="12">
    <source>
        <dbReference type="EMBL" id="TCT01742.1"/>
    </source>
</evidence>
<comment type="caution">
    <text evidence="12">The sequence shown here is derived from an EMBL/GenBank/DDBJ whole genome shotgun (WGS) entry which is preliminary data.</text>
</comment>
<comment type="catalytic activity">
    <reaction evidence="1">
        <text>ATP + protein L-histidine = ADP + protein N-phospho-L-histidine.</text>
        <dbReference type="EC" id="2.7.13.3"/>
    </reaction>
</comment>
<dbReference type="InterPro" id="IPR036890">
    <property type="entry name" value="HATPase_C_sf"/>
</dbReference>
<keyword evidence="8" id="KW-0067">ATP-binding</keyword>
<dbReference type="Pfam" id="PF02518">
    <property type="entry name" value="HATPase_c"/>
    <property type="match status" value="1"/>
</dbReference>
<dbReference type="RefSeq" id="WP_132585596.1">
    <property type="nucleotide sequence ID" value="NZ_SMAJ01000022.1"/>
</dbReference>
<dbReference type="SMART" id="SM00387">
    <property type="entry name" value="HATPase_c"/>
    <property type="match status" value="1"/>
</dbReference>
<dbReference type="SUPFAM" id="SSF47384">
    <property type="entry name" value="Homodimeric domain of signal transducing histidine kinase"/>
    <property type="match status" value="1"/>
</dbReference>
<dbReference type="InterPro" id="IPR007890">
    <property type="entry name" value="CHASE2"/>
</dbReference>
<dbReference type="EC" id="2.7.13.3" evidence="3"/>
<dbReference type="PROSITE" id="PS50109">
    <property type="entry name" value="HIS_KIN"/>
    <property type="match status" value="1"/>
</dbReference>
<evidence type="ECO:0000259" key="11">
    <source>
        <dbReference type="PROSITE" id="PS50109"/>
    </source>
</evidence>
<reference evidence="12 13" key="1">
    <citation type="submission" date="2019-03" db="EMBL/GenBank/DDBJ databases">
        <title>Genomic Encyclopedia of Type Strains, Phase IV (KMG-IV): sequencing the most valuable type-strain genomes for metagenomic binning, comparative biology and taxonomic classification.</title>
        <authorList>
            <person name="Goeker M."/>
        </authorList>
    </citation>
    <scope>NUCLEOTIDE SEQUENCE [LARGE SCALE GENOMIC DNA]</scope>
    <source>
        <strain evidence="12 13">DSM 24591</strain>
    </source>
</reference>
<dbReference type="SUPFAM" id="SSF55874">
    <property type="entry name" value="ATPase domain of HSP90 chaperone/DNA topoisomerase II/histidine kinase"/>
    <property type="match status" value="1"/>
</dbReference>
<feature type="transmembrane region" description="Helical" evidence="10">
    <location>
        <begin position="322"/>
        <end position="340"/>
    </location>
</feature>
<evidence type="ECO:0000256" key="3">
    <source>
        <dbReference type="ARBA" id="ARBA00012438"/>
    </source>
</evidence>
<dbReference type="Pfam" id="PF05226">
    <property type="entry name" value="CHASE2"/>
    <property type="match status" value="1"/>
</dbReference>
<keyword evidence="9" id="KW-0902">Two-component regulatory system</keyword>
<dbReference type="GO" id="GO:0000156">
    <property type="term" value="F:phosphorelay response regulator activity"/>
    <property type="evidence" value="ECO:0007669"/>
    <property type="project" value="TreeGrafter"/>
</dbReference>
<keyword evidence="13" id="KW-1185">Reference proteome</keyword>